<gene>
    <name evidence="13" type="ORF">A2572_01985</name>
</gene>
<feature type="domain" description="Nudix hydrolase" evidence="12">
    <location>
        <begin position="4"/>
        <end position="138"/>
    </location>
</feature>
<keyword evidence="5" id="KW-0479">Metal-binding</keyword>
<dbReference type="Gene3D" id="3.90.79.10">
    <property type="entry name" value="Nucleoside Triphosphate Pyrophosphohydrolase"/>
    <property type="match status" value="1"/>
</dbReference>
<evidence type="ECO:0000256" key="7">
    <source>
        <dbReference type="ARBA" id="ARBA00022801"/>
    </source>
</evidence>
<dbReference type="GO" id="GO:0006260">
    <property type="term" value="P:DNA replication"/>
    <property type="evidence" value="ECO:0007669"/>
    <property type="project" value="UniProtKB-KW"/>
</dbReference>
<evidence type="ECO:0000313" key="13">
    <source>
        <dbReference type="EMBL" id="OGD82851.1"/>
    </source>
</evidence>
<reference evidence="13 14" key="1">
    <citation type="journal article" date="2016" name="Nat. Commun.">
        <title>Thousands of microbial genomes shed light on interconnected biogeochemical processes in an aquifer system.</title>
        <authorList>
            <person name="Anantharaman K."/>
            <person name="Brown C.T."/>
            <person name="Hug L.A."/>
            <person name="Sharon I."/>
            <person name="Castelle C.J."/>
            <person name="Probst A.J."/>
            <person name="Thomas B.C."/>
            <person name="Singh A."/>
            <person name="Wilkins M.J."/>
            <person name="Karaoz U."/>
            <person name="Brodie E.L."/>
            <person name="Williams K.H."/>
            <person name="Hubbard S.S."/>
            <person name="Banfield J.F."/>
        </authorList>
    </citation>
    <scope>NUCLEOTIDE SEQUENCE [LARGE SCALE GENOMIC DNA]</scope>
</reference>
<evidence type="ECO:0000259" key="12">
    <source>
        <dbReference type="PROSITE" id="PS51462"/>
    </source>
</evidence>
<dbReference type="AlphaFoldDB" id="A0A1F5FTA8"/>
<evidence type="ECO:0000256" key="10">
    <source>
        <dbReference type="ARBA" id="ARBA00035861"/>
    </source>
</evidence>
<dbReference type="GO" id="GO:0035539">
    <property type="term" value="F:8-oxo-7,8-dihydrodeoxyguanosine triphosphate pyrophosphatase activity"/>
    <property type="evidence" value="ECO:0007669"/>
    <property type="project" value="UniProtKB-EC"/>
</dbReference>
<dbReference type="InterPro" id="IPR015797">
    <property type="entry name" value="NUDIX_hydrolase-like_dom_sf"/>
</dbReference>
<organism evidence="13 14">
    <name type="scientific">Candidatus Collierbacteria bacterium RIFOXYD1_FULL_40_9</name>
    <dbReference type="NCBI Taxonomy" id="1817731"/>
    <lineage>
        <taxon>Bacteria</taxon>
        <taxon>Candidatus Collieribacteriota</taxon>
    </lineage>
</organism>
<keyword evidence="9" id="KW-0234">DNA repair</keyword>
<evidence type="ECO:0000256" key="4">
    <source>
        <dbReference type="ARBA" id="ARBA00022705"/>
    </source>
</evidence>
<evidence type="ECO:0000256" key="8">
    <source>
        <dbReference type="ARBA" id="ARBA00022842"/>
    </source>
</evidence>
<dbReference type="GO" id="GO:0044715">
    <property type="term" value="F:8-oxo-dGDP phosphatase activity"/>
    <property type="evidence" value="ECO:0007669"/>
    <property type="project" value="TreeGrafter"/>
</dbReference>
<name>A0A1F5FTA8_9BACT</name>
<protein>
    <recommendedName>
        <fullName evidence="11">8-oxo-dGTP diphosphatase</fullName>
        <ecNumber evidence="11">3.6.1.55</ecNumber>
    </recommendedName>
</protein>
<evidence type="ECO:0000256" key="11">
    <source>
        <dbReference type="ARBA" id="ARBA00038905"/>
    </source>
</evidence>
<keyword evidence="7" id="KW-0378">Hydrolase</keyword>
<dbReference type="InterPro" id="IPR000086">
    <property type="entry name" value="NUDIX_hydrolase_dom"/>
</dbReference>
<proteinExistence type="inferred from homology"/>
<evidence type="ECO:0000256" key="2">
    <source>
        <dbReference type="ARBA" id="ARBA00005582"/>
    </source>
</evidence>
<keyword evidence="3" id="KW-0515">Mutator protein</keyword>
<dbReference type="GO" id="GO:0008413">
    <property type="term" value="F:8-oxo-7,8-dihydroguanosine triphosphate pyrophosphatase activity"/>
    <property type="evidence" value="ECO:0007669"/>
    <property type="project" value="TreeGrafter"/>
</dbReference>
<dbReference type="GO" id="GO:0046872">
    <property type="term" value="F:metal ion binding"/>
    <property type="evidence" value="ECO:0007669"/>
    <property type="project" value="UniProtKB-KW"/>
</dbReference>
<keyword evidence="8" id="KW-0460">Magnesium</keyword>
<dbReference type="InterPro" id="IPR047127">
    <property type="entry name" value="MutT-like"/>
</dbReference>
<dbReference type="Pfam" id="PF00293">
    <property type="entry name" value="NUDIX"/>
    <property type="match status" value="1"/>
</dbReference>
<comment type="caution">
    <text evidence="13">The sequence shown here is derived from an EMBL/GenBank/DDBJ whole genome shotgun (WGS) entry which is preliminary data.</text>
</comment>
<dbReference type="PROSITE" id="PS51462">
    <property type="entry name" value="NUDIX"/>
    <property type="match status" value="1"/>
</dbReference>
<dbReference type="Proteomes" id="UP000179237">
    <property type="component" value="Unassembled WGS sequence"/>
</dbReference>
<dbReference type="GO" id="GO:0006281">
    <property type="term" value="P:DNA repair"/>
    <property type="evidence" value="ECO:0007669"/>
    <property type="project" value="UniProtKB-KW"/>
</dbReference>
<evidence type="ECO:0000256" key="9">
    <source>
        <dbReference type="ARBA" id="ARBA00023204"/>
    </source>
</evidence>
<evidence type="ECO:0000256" key="1">
    <source>
        <dbReference type="ARBA" id="ARBA00001946"/>
    </source>
</evidence>
<dbReference type="GO" id="GO:0044716">
    <property type="term" value="F:8-oxo-GDP phosphatase activity"/>
    <property type="evidence" value="ECO:0007669"/>
    <property type="project" value="TreeGrafter"/>
</dbReference>
<dbReference type="EMBL" id="MFAQ01000037">
    <property type="protein sequence ID" value="OGD82851.1"/>
    <property type="molecule type" value="Genomic_DNA"/>
</dbReference>
<evidence type="ECO:0000313" key="14">
    <source>
        <dbReference type="Proteomes" id="UP000179237"/>
    </source>
</evidence>
<sequence>MSIPLHVVAINAIVKKDNKYLLARRSYQDDQSPGEWSLPGGKVENEVGKNRLQEALKREVLEEVDIEITDEIELIYNDSFIRSSGDFVIMLTFVCHWKAGEAKPLEDQAEVVWLTAEEISTMSDLPEHTKSRLSQIIK</sequence>
<evidence type="ECO:0000256" key="6">
    <source>
        <dbReference type="ARBA" id="ARBA00022763"/>
    </source>
</evidence>
<dbReference type="PANTHER" id="PTHR47707">
    <property type="entry name" value="8-OXO-DGTP DIPHOSPHATASE"/>
    <property type="match status" value="1"/>
</dbReference>
<evidence type="ECO:0000256" key="5">
    <source>
        <dbReference type="ARBA" id="ARBA00022723"/>
    </source>
</evidence>
<keyword evidence="6" id="KW-0227">DNA damage</keyword>
<keyword evidence="4" id="KW-0235">DNA replication</keyword>
<comment type="similarity">
    <text evidence="2">Belongs to the Nudix hydrolase family.</text>
</comment>
<comment type="catalytic activity">
    <reaction evidence="10">
        <text>8-oxo-dGTP + H2O = 8-oxo-dGMP + diphosphate + H(+)</text>
        <dbReference type="Rhea" id="RHEA:31575"/>
        <dbReference type="ChEBI" id="CHEBI:15377"/>
        <dbReference type="ChEBI" id="CHEBI:15378"/>
        <dbReference type="ChEBI" id="CHEBI:33019"/>
        <dbReference type="ChEBI" id="CHEBI:63224"/>
        <dbReference type="ChEBI" id="CHEBI:77896"/>
        <dbReference type="EC" id="3.6.1.55"/>
    </reaction>
</comment>
<dbReference type="SUPFAM" id="SSF55811">
    <property type="entry name" value="Nudix"/>
    <property type="match status" value="1"/>
</dbReference>
<accession>A0A1F5FTA8</accession>
<dbReference type="EC" id="3.6.1.55" evidence="11"/>
<dbReference type="PANTHER" id="PTHR47707:SF1">
    <property type="entry name" value="NUDIX HYDROLASE FAMILY PROTEIN"/>
    <property type="match status" value="1"/>
</dbReference>
<comment type="cofactor">
    <cofactor evidence="1">
        <name>Mg(2+)</name>
        <dbReference type="ChEBI" id="CHEBI:18420"/>
    </cofactor>
</comment>
<evidence type="ECO:0000256" key="3">
    <source>
        <dbReference type="ARBA" id="ARBA00022457"/>
    </source>
</evidence>